<evidence type="ECO:0000256" key="3">
    <source>
        <dbReference type="ARBA" id="ARBA00022741"/>
    </source>
</evidence>
<dbReference type="GO" id="GO:0016874">
    <property type="term" value="F:ligase activity"/>
    <property type="evidence" value="ECO:0007669"/>
    <property type="project" value="UniProtKB-KW"/>
</dbReference>
<evidence type="ECO:0000313" key="6">
    <source>
        <dbReference type="Proteomes" id="UP001596328"/>
    </source>
</evidence>
<dbReference type="InterPro" id="IPR001645">
    <property type="entry name" value="Folylpolyglutamate_synth"/>
</dbReference>
<dbReference type="Proteomes" id="UP001596328">
    <property type="component" value="Unassembled WGS sequence"/>
</dbReference>
<dbReference type="EMBL" id="JBHSWU010001032">
    <property type="protein sequence ID" value="MFC6726318.1"/>
    <property type="molecule type" value="Genomic_DNA"/>
</dbReference>
<keyword evidence="4" id="KW-0067">ATP-binding</keyword>
<evidence type="ECO:0000256" key="1">
    <source>
        <dbReference type="ARBA" id="ARBA00008276"/>
    </source>
</evidence>
<dbReference type="InterPro" id="IPR036565">
    <property type="entry name" value="Mur-like_cat_sf"/>
</dbReference>
<keyword evidence="2" id="KW-0436">Ligase</keyword>
<evidence type="ECO:0000313" key="5">
    <source>
        <dbReference type="EMBL" id="MFC6726318.1"/>
    </source>
</evidence>
<reference evidence="5 6" key="1">
    <citation type="journal article" date="2019" name="Int. J. Syst. Evol. Microbiol.">
        <title>The Global Catalogue of Microorganisms (GCM) 10K type strain sequencing project: providing services to taxonomists for standard genome sequencing and annotation.</title>
        <authorList>
            <consortium name="The Broad Institute Genomics Platform"/>
            <consortium name="The Broad Institute Genome Sequencing Center for Infectious Disease"/>
            <person name="Wu L."/>
            <person name="Ma J."/>
        </authorList>
    </citation>
    <scope>NUCLEOTIDE SEQUENCE [LARGE SCALE GENOMIC DNA]</scope>
    <source>
        <strain evidence="5 6">NBRC 111368</strain>
    </source>
</reference>
<comment type="caution">
    <text evidence="5">The sequence shown here is derived from an EMBL/GenBank/DDBJ whole genome shotgun (WGS) entry which is preliminary data.</text>
</comment>
<dbReference type="SUPFAM" id="SSF53623">
    <property type="entry name" value="MurD-like peptide ligases, catalytic domain"/>
    <property type="match status" value="1"/>
</dbReference>
<dbReference type="Gene3D" id="3.40.1190.10">
    <property type="entry name" value="Mur-like, catalytic domain"/>
    <property type="match status" value="1"/>
</dbReference>
<dbReference type="PANTHER" id="PTHR11136:SF0">
    <property type="entry name" value="DIHYDROFOLATE SYNTHETASE-RELATED"/>
    <property type="match status" value="1"/>
</dbReference>
<accession>A0ABD5S555</accession>
<sequence length="158" mass="17366">MQYHEAANFLFDLRRFRTKPGTESIRELLAHLGDPHADVRFVQIAGSNGKGSTARMVESVCREAGLDTGLYTSPHFDDLRERIRVDGRKIPERAVVSFVEEAKPYLVDRAAEGDPLTFFEVVTAMGLWQFGREGVDLAVLDVGMGGALDATSVVDPVA</sequence>
<evidence type="ECO:0000256" key="2">
    <source>
        <dbReference type="ARBA" id="ARBA00022598"/>
    </source>
</evidence>
<dbReference type="AlphaFoldDB" id="A0ABD5S555"/>
<feature type="non-terminal residue" evidence="5">
    <location>
        <position position="158"/>
    </location>
</feature>
<proteinExistence type="inferred from homology"/>
<organism evidence="5 6">
    <name type="scientific">Halobium palmae</name>
    <dbReference type="NCBI Taxonomy" id="1776492"/>
    <lineage>
        <taxon>Archaea</taxon>
        <taxon>Methanobacteriati</taxon>
        <taxon>Methanobacteriota</taxon>
        <taxon>Stenosarchaea group</taxon>
        <taxon>Halobacteria</taxon>
        <taxon>Halobacteriales</taxon>
        <taxon>Haloferacaceae</taxon>
        <taxon>Halobium</taxon>
    </lineage>
</organism>
<gene>
    <name evidence="5" type="ORF">ACFQE1_18510</name>
</gene>
<keyword evidence="3" id="KW-0547">Nucleotide-binding</keyword>
<evidence type="ECO:0000256" key="4">
    <source>
        <dbReference type="ARBA" id="ARBA00022840"/>
    </source>
</evidence>
<name>A0ABD5S555_9EURY</name>
<dbReference type="GO" id="GO:0005524">
    <property type="term" value="F:ATP binding"/>
    <property type="evidence" value="ECO:0007669"/>
    <property type="project" value="UniProtKB-KW"/>
</dbReference>
<keyword evidence="6" id="KW-1185">Reference proteome</keyword>
<dbReference type="PANTHER" id="PTHR11136">
    <property type="entry name" value="FOLYLPOLYGLUTAMATE SYNTHASE-RELATED"/>
    <property type="match status" value="1"/>
</dbReference>
<protein>
    <submittedName>
        <fullName evidence="5">Dihydropteroate synthase</fullName>
    </submittedName>
</protein>
<comment type="similarity">
    <text evidence="1">Belongs to the folylpolyglutamate synthase family.</text>
</comment>